<evidence type="ECO:0000256" key="3">
    <source>
        <dbReference type="ARBA" id="ARBA00022833"/>
    </source>
</evidence>
<keyword evidence="7" id="KW-1185">Reference proteome</keyword>
<evidence type="ECO:0000259" key="5">
    <source>
        <dbReference type="PROSITE" id="PS50966"/>
    </source>
</evidence>
<dbReference type="PROSITE" id="PS50966">
    <property type="entry name" value="ZF_SWIM"/>
    <property type="match status" value="1"/>
</dbReference>
<sequence length="729" mass="83590">MSSIDLYLYYGGEPCSDVTYGVIYEGPGKKLEIIQLKKRREINLKKLKKKIMKELDLDHRLHDIKIIYRAPHAVFSDRIVFTPIEIKGDKHVKIMLERIDSTPQLKAAELYISMEPCKEVGGEDVQQTTLEGGGREEFQSLHADSHLTLTSCTTVRVYTLPCQETPTSTVVCGSSYQQECIQSLLGEDEDDVDHGRDEYEEMIGRDDFHEDTINYENVDNVRYDVMDDHDDDVVDDQDNIGDGIGVQHYTTTVPTYEAHGPSFHANTWDNIVDPSNVEIPFSSSWVQGMNFSKRFKHDISYYKIWDTKQKAIANIHGNWEESYQKLQKLSLAYKDSDLGTQVSFRSINGDIPGTIIFKYVFWAFAPSIARFAHCRILISTDGTHLYGKYKGKLLIAMATDVNNEIFPFSFAVVDDETGANWGWFLSCLWTAIKDVDTSIKIANLKKILDCLKEAELKFSKDPNPNIAKKKPYSYLIKEDLEKWTLSHDGGHRYGAMTTNMSECFNGVLKGARGLPISAMVNYIWCKLVAYFNDRRTKILGDIEHGQEFNKHAIDKYEANYEKGTRHYVRPFNQQNGVYQVCTTHNPHRSDGGDHSHEVRLLENTCTCGKWEIPKIPCSHVIAVCIREHFNAMRFIDPCYTLQQRFATYSHKFCVPKDKSLWREVANPKLYPDPKMLQDKGRPMSTRIRNEMDRRESQPKPKCGVCHEEGHNCRRCPNVICTSTSSHVPN</sequence>
<evidence type="ECO:0000256" key="2">
    <source>
        <dbReference type="ARBA" id="ARBA00022771"/>
    </source>
</evidence>
<dbReference type="EMBL" id="JAZDWU010000001">
    <property type="protein sequence ID" value="KAL0013148.1"/>
    <property type="molecule type" value="Genomic_DNA"/>
</dbReference>
<keyword evidence="1" id="KW-0479">Metal-binding</keyword>
<proteinExistence type="predicted"/>
<dbReference type="Pfam" id="PF10551">
    <property type="entry name" value="MULE"/>
    <property type="match status" value="1"/>
</dbReference>
<dbReference type="SMART" id="SM00575">
    <property type="entry name" value="ZnF_PMZ"/>
    <property type="match status" value="1"/>
</dbReference>
<dbReference type="InterPro" id="IPR007527">
    <property type="entry name" value="Znf_SWIM"/>
</dbReference>
<accession>A0AAW2DUE3</accession>
<dbReference type="InterPro" id="IPR006564">
    <property type="entry name" value="Znf_PMZ"/>
</dbReference>
<evidence type="ECO:0000256" key="1">
    <source>
        <dbReference type="ARBA" id="ARBA00022723"/>
    </source>
</evidence>
<keyword evidence="2 4" id="KW-0863">Zinc-finger</keyword>
<protein>
    <recommendedName>
        <fullName evidence="5">SWIM-type domain-containing protein</fullName>
    </recommendedName>
</protein>
<feature type="domain" description="SWIM-type" evidence="5">
    <location>
        <begin position="596"/>
        <end position="628"/>
    </location>
</feature>
<dbReference type="InterPro" id="IPR018289">
    <property type="entry name" value="MULE_transposase_dom"/>
</dbReference>
<name>A0AAW2DUE3_9ROSI</name>
<reference evidence="6 7" key="1">
    <citation type="submission" date="2024-01" db="EMBL/GenBank/DDBJ databases">
        <title>A telomere-to-telomere, gap-free genome of sweet tea (Lithocarpus litseifolius).</title>
        <authorList>
            <person name="Zhou J."/>
        </authorList>
    </citation>
    <scope>NUCLEOTIDE SEQUENCE [LARGE SCALE GENOMIC DNA]</scope>
    <source>
        <strain evidence="6">Zhou-2022a</strain>
        <tissue evidence="6">Leaf</tissue>
    </source>
</reference>
<dbReference type="Pfam" id="PF04434">
    <property type="entry name" value="SWIM"/>
    <property type="match status" value="1"/>
</dbReference>
<keyword evidence="3" id="KW-0862">Zinc</keyword>
<evidence type="ECO:0000256" key="4">
    <source>
        <dbReference type="PROSITE-ProRule" id="PRU00325"/>
    </source>
</evidence>
<gene>
    <name evidence="6" type="ORF">SO802_000217</name>
</gene>
<comment type="caution">
    <text evidence="6">The sequence shown here is derived from an EMBL/GenBank/DDBJ whole genome shotgun (WGS) entry which is preliminary data.</text>
</comment>
<evidence type="ECO:0000313" key="6">
    <source>
        <dbReference type="EMBL" id="KAL0013148.1"/>
    </source>
</evidence>
<dbReference type="Proteomes" id="UP001459277">
    <property type="component" value="Unassembled WGS sequence"/>
</dbReference>
<evidence type="ECO:0000313" key="7">
    <source>
        <dbReference type="Proteomes" id="UP001459277"/>
    </source>
</evidence>
<dbReference type="GO" id="GO:0008270">
    <property type="term" value="F:zinc ion binding"/>
    <property type="evidence" value="ECO:0007669"/>
    <property type="project" value="UniProtKB-KW"/>
</dbReference>
<dbReference type="AlphaFoldDB" id="A0AAW2DUE3"/>
<dbReference type="PANTHER" id="PTHR31973:SF195">
    <property type="entry name" value="MUDR FAMILY TRANSPOSASE"/>
    <property type="match status" value="1"/>
</dbReference>
<organism evidence="6 7">
    <name type="scientific">Lithocarpus litseifolius</name>
    <dbReference type="NCBI Taxonomy" id="425828"/>
    <lineage>
        <taxon>Eukaryota</taxon>
        <taxon>Viridiplantae</taxon>
        <taxon>Streptophyta</taxon>
        <taxon>Embryophyta</taxon>
        <taxon>Tracheophyta</taxon>
        <taxon>Spermatophyta</taxon>
        <taxon>Magnoliopsida</taxon>
        <taxon>eudicotyledons</taxon>
        <taxon>Gunneridae</taxon>
        <taxon>Pentapetalae</taxon>
        <taxon>rosids</taxon>
        <taxon>fabids</taxon>
        <taxon>Fagales</taxon>
        <taxon>Fagaceae</taxon>
        <taxon>Lithocarpus</taxon>
    </lineage>
</organism>
<dbReference type="PANTHER" id="PTHR31973">
    <property type="entry name" value="POLYPROTEIN, PUTATIVE-RELATED"/>
    <property type="match status" value="1"/>
</dbReference>